<dbReference type="GO" id="GO:0046872">
    <property type="term" value="F:metal ion binding"/>
    <property type="evidence" value="ECO:0007669"/>
    <property type="project" value="UniProtKB-KW"/>
</dbReference>
<feature type="binding site" evidence="2">
    <location>
        <position position="135"/>
    </location>
    <ligand>
        <name>Zn(2+)</name>
        <dbReference type="ChEBI" id="CHEBI:29105"/>
        <label>2</label>
    </ligand>
</feature>
<feature type="binding site" evidence="2">
    <location>
        <position position="105"/>
    </location>
    <ligand>
        <name>Zn(2+)</name>
        <dbReference type="ChEBI" id="CHEBI:29105"/>
        <label>2</label>
    </ligand>
</feature>
<accession>A0A410FW29</accession>
<dbReference type="Gene3D" id="3.40.50.10780">
    <property type="entry name" value="Dipeptide transport protein"/>
    <property type="match status" value="1"/>
</dbReference>
<dbReference type="InterPro" id="IPR007035">
    <property type="entry name" value="Peptidase_M55"/>
</dbReference>
<dbReference type="CDD" id="cd08770">
    <property type="entry name" value="DAP_dppA_3"/>
    <property type="match status" value="1"/>
</dbReference>
<reference evidence="4" key="1">
    <citation type="submission" date="2018-12" db="EMBL/GenBank/DDBJ databases">
        <title>Complete genome sequence of an uncultured bacterium of the candidate phylum Bipolaricaulota.</title>
        <authorList>
            <person name="Kadnikov V.V."/>
            <person name="Mardanov A.V."/>
            <person name="Beletsky A.V."/>
            <person name="Frank Y.A."/>
            <person name="Karnachuk O.V."/>
            <person name="Ravin N.V."/>
        </authorList>
    </citation>
    <scope>NUCLEOTIDE SEQUENCE [LARGE SCALE GENOMIC DNA]</scope>
</reference>
<dbReference type="GO" id="GO:0004177">
    <property type="term" value="F:aminopeptidase activity"/>
    <property type="evidence" value="ECO:0007669"/>
    <property type="project" value="UniProtKB-KW"/>
</dbReference>
<dbReference type="InterPro" id="IPR036177">
    <property type="entry name" value="Peptidase_M55_sf"/>
</dbReference>
<feature type="binding site" evidence="2">
    <location>
        <position position="8"/>
    </location>
    <ligand>
        <name>Zn(2+)</name>
        <dbReference type="ChEBI" id="CHEBI:29105"/>
        <label>1</label>
    </ligand>
</feature>
<dbReference type="KEGG" id="bih:BIP78_1354"/>
<feature type="binding site" evidence="2">
    <location>
        <position position="10"/>
    </location>
    <ligand>
        <name>Zn(2+)</name>
        <dbReference type="ChEBI" id="CHEBI:29105"/>
        <label>1</label>
    </ligand>
</feature>
<dbReference type="Proteomes" id="UP000287233">
    <property type="component" value="Chromosome"/>
</dbReference>
<organism evidence="3 4">
    <name type="scientific">Bipolaricaulis sibiricus</name>
    <dbReference type="NCBI Taxonomy" id="2501609"/>
    <lineage>
        <taxon>Bacteria</taxon>
        <taxon>Candidatus Bipolaricaulota</taxon>
        <taxon>Candidatus Bipolaricaulia</taxon>
        <taxon>Candidatus Bipolaricaulales</taxon>
        <taxon>Candidatus Bipolaricaulaceae</taxon>
        <taxon>Candidatus Bipolaricaulis</taxon>
    </lineage>
</organism>
<name>A0A410FW29_BIPS1</name>
<keyword evidence="2" id="KW-0479">Metal-binding</keyword>
<dbReference type="InterPro" id="IPR027476">
    <property type="entry name" value="DppA_N"/>
</dbReference>
<dbReference type="EMBL" id="CP034928">
    <property type="protein sequence ID" value="QAA77120.1"/>
    <property type="molecule type" value="Genomic_DNA"/>
</dbReference>
<dbReference type="Gene3D" id="3.30.1360.130">
    <property type="entry name" value="Dipeptide transport protein"/>
    <property type="match status" value="1"/>
</dbReference>
<keyword evidence="2" id="KW-0862">Zinc</keyword>
<dbReference type="SUPFAM" id="SSF63992">
    <property type="entry name" value="Dipeptide transport protein"/>
    <property type="match status" value="1"/>
</dbReference>
<evidence type="ECO:0000313" key="4">
    <source>
        <dbReference type="Proteomes" id="UP000287233"/>
    </source>
</evidence>
<dbReference type="PIRSF" id="PIRSF015853">
    <property type="entry name" value="Pep_DppA"/>
    <property type="match status" value="1"/>
</dbReference>
<protein>
    <submittedName>
        <fullName evidence="3">D-aminopeptidase dipeptide-binding protein DppA</fullName>
    </submittedName>
</protein>
<evidence type="ECO:0000256" key="1">
    <source>
        <dbReference type="PIRSR" id="PIRSR015853-1"/>
    </source>
</evidence>
<feature type="binding site" evidence="2">
    <location>
        <position position="60"/>
    </location>
    <ligand>
        <name>Zn(2+)</name>
        <dbReference type="ChEBI" id="CHEBI:29105"/>
        <label>2</label>
    </ligand>
</feature>
<dbReference type="Pfam" id="PF04951">
    <property type="entry name" value="Peptidase_M55"/>
    <property type="match status" value="1"/>
</dbReference>
<gene>
    <name evidence="3" type="ORF">BIP78_1354</name>
</gene>
<feature type="binding site" evidence="2">
    <location>
        <position position="8"/>
    </location>
    <ligand>
        <name>Zn(2+)</name>
        <dbReference type="ChEBI" id="CHEBI:29105"/>
        <label>2</label>
    </ligand>
</feature>
<dbReference type="AlphaFoldDB" id="A0A410FW29"/>
<keyword evidence="3" id="KW-0031">Aminopeptidase</keyword>
<proteinExistence type="predicted"/>
<keyword evidence="3" id="KW-0645">Protease</keyword>
<evidence type="ECO:0000313" key="3">
    <source>
        <dbReference type="EMBL" id="QAA77120.1"/>
    </source>
</evidence>
<evidence type="ECO:0000256" key="2">
    <source>
        <dbReference type="PIRSR" id="PIRSR015853-2"/>
    </source>
</evidence>
<feature type="active site" description="Nucleophile" evidence="1">
    <location>
        <position position="117"/>
    </location>
</feature>
<sequence length="264" mass="27562">MKVYISADIEGVAGATHWDETDVGKPGYEATRAQMAAEVRAACEGARRAGAQEILVNDAHDTGRNLTPADMPAGTELLRGWTGHPLALVEGLDRSFTGLVLVGYHAPAGSAGSPLAHSMALRLHSLEINGAPASEVRLAAYSAAYVGVPLVFVSGDEETCREAEALRSGIATFAVKRGVGGATVSVDAERAVVGIRDGVAAALAATLPGVVALPERFAVEVVFRDGPAAYRASFYPRASLRGARTVAFEATDFLEVLRFLLFVA</sequence>
<keyword evidence="3" id="KW-0378">Hydrolase</keyword>